<dbReference type="GO" id="GO:0009306">
    <property type="term" value="P:protein secretion"/>
    <property type="evidence" value="ECO:0007669"/>
    <property type="project" value="TreeGrafter"/>
</dbReference>
<evidence type="ECO:0000313" key="9">
    <source>
        <dbReference type="EMBL" id="SPQ94425.1"/>
    </source>
</evidence>
<dbReference type="GO" id="GO:0000139">
    <property type="term" value="C:Golgi membrane"/>
    <property type="evidence" value="ECO:0007669"/>
    <property type="project" value="TreeGrafter"/>
</dbReference>
<evidence type="ECO:0000256" key="1">
    <source>
        <dbReference type="ARBA" id="ARBA00004141"/>
    </source>
</evidence>
<dbReference type="EMBL" id="CDSF01000084">
    <property type="protein sequence ID" value="CEO98341.1"/>
    <property type="molecule type" value="Genomic_DNA"/>
</dbReference>
<organism evidence="8 10">
    <name type="scientific">Plasmodiophora brassicae</name>
    <name type="common">Clubroot disease agent</name>
    <dbReference type="NCBI Taxonomy" id="37360"/>
    <lineage>
        <taxon>Eukaryota</taxon>
        <taxon>Sar</taxon>
        <taxon>Rhizaria</taxon>
        <taxon>Endomyxa</taxon>
        <taxon>Phytomyxea</taxon>
        <taxon>Plasmodiophorida</taxon>
        <taxon>Plasmodiophoridae</taxon>
        <taxon>Plasmodiophora</taxon>
    </lineage>
</organism>
<proteinExistence type="inferred from homology"/>
<dbReference type="PANTHER" id="PTHR13019">
    <property type="entry name" value="GOLGI APPARATUS MEMBRANE PROTEIN TVP23"/>
    <property type="match status" value="1"/>
</dbReference>
<evidence type="ECO:0000256" key="6">
    <source>
        <dbReference type="RuleBase" id="RU361206"/>
    </source>
</evidence>
<dbReference type="OMA" id="KMIWWID"/>
<dbReference type="EMBL" id="OVEO01000002">
    <property type="protein sequence ID" value="SPQ94425.1"/>
    <property type="molecule type" value="Genomic_DNA"/>
</dbReference>
<name>A0A0G4ITB8_PLABS</name>
<evidence type="ECO:0000256" key="7">
    <source>
        <dbReference type="SAM" id="MobiDB-lite"/>
    </source>
</evidence>
<gene>
    <name evidence="8" type="ORF">PBRA_006455</name>
    <name evidence="9" type="ORF">PLBR_LOCUS1640</name>
</gene>
<evidence type="ECO:0000256" key="5">
    <source>
        <dbReference type="ARBA" id="ARBA00023136"/>
    </source>
</evidence>
<dbReference type="Pfam" id="PF05832">
    <property type="entry name" value="DUF846"/>
    <property type="match status" value="1"/>
</dbReference>
<dbReference type="GO" id="GO:0016192">
    <property type="term" value="P:vesicle-mediated transport"/>
    <property type="evidence" value="ECO:0007669"/>
    <property type="project" value="TreeGrafter"/>
</dbReference>
<dbReference type="Proteomes" id="UP000039324">
    <property type="component" value="Unassembled WGS sequence"/>
</dbReference>
<dbReference type="AlphaFoldDB" id="A0A0G4ITB8"/>
<keyword evidence="5 6" id="KW-0472">Membrane</keyword>
<geneLocation type="mitochondrion" evidence="9"/>
<reference evidence="9 11" key="2">
    <citation type="submission" date="2018-03" db="EMBL/GenBank/DDBJ databases">
        <authorList>
            <person name="Fogelqvist J."/>
        </authorList>
    </citation>
    <scope>NUCLEOTIDE SEQUENCE [LARGE SCALE GENOMIC DNA]</scope>
</reference>
<dbReference type="Proteomes" id="UP000290189">
    <property type="component" value="Unassembled WGS sequence"/>
</dbReference>
<keyword evidence="9" id="KW-0496">Mitochondrion</keyword>
<dbReference type="OrthoDB" id="2151161at2759"/>
<protein>
    <recommendedName>
        <fullName evidence="6">Golgi apparatus membrane protein TVP23 homolog</fullName>
    </recommendedName>
</protein>
<accession>A0A0G4ITB8</accession>
<keyword evidence="3 6" id="KW-0812">Transmembrane</keyword>
<evidence type="ECO:0000313" key="8">
    <source>
        <dbReference type="EMBL" id="CEO98341.1"/>
    </source>
</evidence>
<evidence type="ECO:0000256" key="2">
    <source>
        <dbReference type="ARBA" id="ARBA00005467"/>
    </source>
</evidence>
<evidence type="ECO:0000313" key="10">
    <source>
        <dbReference type="Proteomes" id="UP000039324"/>
    </source>
</evidence>
<comment type="subcellular location">
    <subcellularLocation>
        <location evidence="1 6">Membrane</location>
        <topology evidence="1 6">Multi-pass membrane protein</topology>
    </subcellularLocation>
</comment>
<keyword evidence="4 6" id="KW-1133">Transmembrane helix</keyword>
<dbReference type="InterPro" id="IPR008564">
    <property type="entry name" value="TVP23-like"/>
</dbReference>
<sequence length="198" mass="21931">MSLDEDGFLDAGKTASGGPGPSMDVPLGTGVHDPLTGAVPPAHPVAQVMNVAFKAGALFFYLFGSLFALPFVFNFVVIVLCLAFDFWTVKNVTGRLLVGLRWWHEVQEDGSDRWVFESKAAGREVNPGDERVFWWALRISPIVWSTFFLVNLFSPSSYPSLPVLLMGAALSIANFIGYWRCDRDAKKKLQSFLVNRLV</sequence>
<feature type="transmembrane region" description="Helical" evidence="6">
    <location>
        <begin position="160"/>
        <end position="179"/>
    </location>
</feature>
<comment type="similarity">
    <text evidence="2 6">Belongs to the TVP23 family.</text>
</comment>
<evidence type="ECO:0000313" key="11">
    <source>
        <dbReference type="Proteomes" id="UP000290189"/>
    </source>
</evidence>
<evidence type="ECO:0000256" key="3">
    <source>
        <dbReference type="ARBA" id="ARBA00022692"/>
    </source>
</evidence>
<feature type="transmembrane region" description="Helical" evidence="6">
    <location>
        <begin position="132"/>
        <end position="154"/>
    </location>
</feature>
<dbReference type="STRING" id="37360.A0A0G4ITB8"/>
<reference evidence="8 10" key="1">
    <citation type="submission" date="2015-02" db="EMBL/GenBank/DDBJ databases">
        <authorList>
            <person name="Chooi Y.-H."/>
        </authorList>
    </citation>
    <scope>NUCLEOTIDE SEQUENCE [LARGE SCALE GENOMIC DNA]</scope>
    <source>
        <strain evidence="8">E3</strain>
    </source>
</reference>
<feature type="region of interest" description="Disordered" evidence="7">
    <location>
        <begin position="1"/>
        <end position="23"/>
    </location>
</feature>
<feature type="transmembrane region" description="Helical" evidence="6">
    <location>
        <begin position="58"/>
        <end position="87"/>
    </location>
</feature>
<dbReference type="PANTHER" id="PTHR13019:SF7">
    <property type="entry name" value="GOLGI APPARATUS MEMBRANE PROTEIN TVP23"/>
    <property type="match status" value="1"/>
</dbReference>
<keyword evidence="10" id="KW-1185">Reference proteome</keyword>
<evidence type="ECO:0000256" key="4">
    <source>
        <dbReference type="ARBA" id="ARBA00022989"/>
    </source>
</evidence>